<comment type="similarity">
    <text evidence="2">Belongs to the peptidase M13 family.</text>
</comment>
<dbReference type="Gene3D" id="1.10.1380.10">
    <property type="entry name" value="Neutral endopeptidase , domain2"/>
    <property type="match status" value="1"/>
</dbReference>
<evidence type="ECO:0000313" key="10">
    <source>
        <dbReference type="EMBL" id="MFD1465291.1"/>
    </source>
</evidence>
<dbReference type="Pfam" id="PF01431">
    <property type="entry name" value="Peptidase_M13"/>
    <property type="match status" value="1"/>
</dbReference>
<keyword evidence="5 10" id="KW-0378">Hydrolase</keyword>
<evidence type="ECO:0000313" key="11">
    <source>
        <dbReference type="Proteomes" id="UP001597244"/>
    </source>
</evidence>
<evidence type="ECO:0000256" key="1">
    <source>
        <dbReference type="ARBA" id="ARBA00001947"/>
    </source>
</evidence>
<evidence type="ECO:0000256" key="7">
    <source>
        <dbReference type="ARBA" id="ARBA00023049"/>
    </source>
</evidence>
<comment type="cofactor">
    <cofactor evidence="1">
        <name>Zn(2+)</name>
        <dbReference type="ChEBI" id="CHEBI:29105"/>
    </cofactor>
</comment>
<dbReference type="Pfam" id="PF05649">
    <property type="entry name" value="Peptidase_M13_N"/>
    <property type="match status" value="1"/>
</dbReference>
<dbReference type="PROSITE" id="PS51885">
    <property type="entry name" value="NEPRILYSIN"/>
    <property type="match status" value="1"/>
</dbReference>
<dbReference type="InterPro" id="IPR018497">
    <property type="entry name" value="Peptidase_M13_C"/>
</dbReference>
<dbReference type="InterPro" id="IPR024079">
    <property type="entry name" value="MetalloPept_cat_dom_sf"/>
</dbReference>
<feature type="domain" description="Peptidase M13 C-terminal" evidence="8">
    <location>
        <begin position="439"/>
        <end position="630"/>
    </location>
</feature>
<feature type="domain" description="Peptidase M13 N-terminal" evidence="9">
    <location>
        <begin position="7"/>
        <end position="385"/>
    </location>
</feature>
<comment type="caution">
    <text evidence="10">The sequence shown here is derived from an EMBL/GenBank/DDBJ whole genome shotgun (WGS) entry which is preliminary data.</text>
</comment>
<dbReference type="RefSeq" id="WP_125577285.1">
    <property type="nucleotide sequence ID" value="NZ_JBHTOF010000029.1"/>
</dbReference>
<evidence type="ECO:0000256" key="4">
    <source>
        <dbReference type="ARBA" id="ARBA00022723"/>
    </source>
</evidence>
<keyword evidence="4" id="KW-0479">Metal-binding</keyword>
<accession>A0ABW4DPI1</accession>
<dbReference type="GO" id="GO:0016787">
    <property type="term" value="F:hydrolase activity"/>
    <property type="evidence" value="ECO:0007669"/>
    <property type="project" value="UniProtKB-KW"/>
</dbReference>
<evidence type="ECO:0000256" key="5">
    <source>
        <dbReference type="ARBA" id="ARBA00022801"/>
    </source>
</evidence>
<evidence type="ECO:0000256" key="6">
    <source>
        <dbReference type="ARBA" id="ARBA00022833"/>
    </source>
</evidence>
<dbReference type="InterPro" id="IPR000718">
    <property type="entry name" value="Peptidase_M13"/>
</dbReference>
<dbReference type="SUPFAM" id="SSF55486">
    <property type="entry name" value="Metalloproteases ('zincins'), catalytic domain"/>
    <property type="match status" value="1"/>
</dbReference>
<keyword evidence="3" id="KW-0645">Protease</keyword>
<evidence type="ECO:0000256" key="3">
    <source>
        <dbReference type="ARBA" id="ARBA00022670"/>
    </source>
</evidence>
<keyword evidence="7" id="KW-0482">Metalloprotease</keyword>
<dbReference type="EMBL" id="JBHTOF010000029">
    <property type="protein sequence ID" value="MFD1465291.1"/>
    <property type="molecule type" value="Genomic_DNA"/>
</dbReference>
<dbReference type="Proteomes" id="UP001597244">
    <property type="component" value="Unassembled WGS sequence"/>
</dbReference>
<proteinExistence type="inferred from homology"/>
<evidence type="ECO:0000256" key="2">
    <source>
        <dbReference type="ARBA" id="ARBA00007357"/>
    </source>
</evidence>
<gene>
    <name evidence="10" type="ORF">ACFQ4L_04195</name>
</gene>
<evidence type="ECO:0000259" key="8">
    <source>
        <dbReference type="Pfam" id="PF01431"/>
    </source>
</evidence>
<dbReference type="PANTHER" id="PTHR11733">
    <property type="entry name" value="ZINC METALLOPROTEASE FAMILY M13 NEPRILYSIN-RELATED"/>
    <property type="match status" value="1"/>
</dbReference>
<dbReference type="InterPro" id="IPR042089">
    <property type="entry name" value="Peptidase_M13_dom_2"/>
</dbReference>
<dbReference type="EC" id="3.4.24.-" evidence="10"/>
<protein>
    <submittedName>
        <fullName evidence="10">M13-type metalloendopeptidase</fullName>
        <ecNumber evidence="10">3.4.24.-</ecNumber>
    </submittedName>
</protein>
<reference evidence="11" key="1">
    <citation type="journal article" date="2019" name="Int. J. Syst. Evol. Microbiol.">
        <title>The Global Catalogue of Microorganisms (GCM) 10K type strain sequencing project: providing services to taxonomists for standard genome sequencing and annotation.</title>
        <authorList>
            <consortium name="The Broad Institute Genomics Platform"/>
            <consortium name="The Broad Institute Genome Sequencing Center for Infectious Disease"/>
            <person name="Wu L."/>
            <person name="Ma J."/>
        </authorList>
    </citation>
    <scope>NUCLEOTIDE SEQUENCE [LARGE SCALE GENOMIC DNA]</scope>
    <source>
        <strain evidence="11">CCM 8951</strain>
    </source>
</reference>
<keyword evidence="11" id="KW-1185">Reference proteome</keyword>
<organism evidence="10 11">
    <name type="scientific">Lapidilactobacillus mulanensis</name>
    <dbReference type="NCBI Taxonomy" id="2485999"/>
    <lineage>
        <taxon>Bacteria</taxon>
        <taxon>Bacillati</taxon>
        <taxon>Bacillota</taxon>
        <taxon>Bacilli</taxon>
        <taxon>Lactobacillales</taxon>
        <taxon>Lactobacillaceae</taxon>
        <taxon>Lapidilactobacillus</taxon>
    </lineage>
</organism>
<name>A0ABW4DPI1_9LACO</name>
<sequence>MGLPRIQDDLYLAVNGEWQDSTVIPADKSVVSADSDLTDNIRTKLVADLTKIAAGEEASDIPALTAAAQLYAKAADQSTRDHLGIQPIETRLQFLESLTSLTDFKAAQSELISGQYALPFDYFVMADFDDATKNILHLSCKDPILPDSALYQKDSADNQQMLAAWSKMATQLLAAAGYSSTQQQEYVADALTFDARTAQFVPTNEELADDKNINNPLTWAEFAEQTATIGLADAFADQLKQTPDKINTFSPKYVQNVATIFTAENYHEWQHFAIIQELINAAPFLSDELRKLGSAYRLYLSGQPEADDWVKQAYRITNRFLAEPIGVYYGRKYFGETAKQDITELVKQIIAQYEVQLRANTWLSDSTRQQAIEKLSTMKIKMGYPDAVFPMYQHLTVGDDTDLLTAVLDLQAQISTYRFATVGQPVDRSEWAMPGQLVNACYDPSKNDITFPAGILQPPFYSVDWTRAQNLGGTGATIGHEISHSFDNNGAMYNAQGNMRNWWTEADRAAFDQEIQAVADQFDGLDYEGAKVNGKLTVSENIADNAGMDVALDMLGQAATNADLQAFFIAYAKSWATKMRPEMAKTVLLQDVHAPATLRVNVPVKNFAEFYQAFAVKTDDAMYLDPAKRIVIWDK</sequence>
<keyword evidence="6" id="KW-0862">Zinc</keyword>
<dbReference type="PRINTS" id="PR00786">
    <property type="entry name" value="NEPRILYSIN"/>
</dbReference>
<dbReference type="CDD" id="cd08662">
    <property type="entry name" value="M13"/>
    <property type="match status" value="1"/>
</dbReference>
<dbReference type="PANTHER" id="PTHR11733:SF167">
    <property type="entry name" value="FI17812P1-RELATED"/>
    <property type="match status" value="1"/>
</dbReference>
<dbReference type="Gene3D" id="3.40.390.10">
    <property type="entry name" value="Collagenase (Catalytic Domain)"/>
    <property type="match status" value="1"/>
</dbReference>
<dbReference type="InterPro" id="IPR008753">
    <property type="entry name" value="Peptidase_M13_N"/>
</dbReference>
<evidence type="ECO:0000259" key="9">
    <source>
        <dbReference type="Pfam" id="PF05649"/>
    </source>
</evidence>